<organism evidence="2 3">
    <name type="scientific">Elysia crispata</name>
    <name type="common">lettuce slug</name>
    <dbReference type="NCBI Taxonomy" id="231223"/>
    <lineage>
        <taxon>Eukaryota</taxon>
        <taxon>Metazoa</taxon>
        <taxon>Spiralia</taxon>
        <taxon>Lophotrochozoa</taxon>
        <taxon>Mollusca</taxon>
        <taxon>Gastropoda</taxon>
        <taxon>Heterobranchia</taxon>
        <taxon>Euthyneura</taxon>
        <taxon>Panpulmonata</taxon>
        <taxon>Sacoglossa</taxon>
        <taxon>Placobranchoidea</taxon>
        <taxon>Plakobranchidae</taxon>
        <taxon>Elysia</taxon>
    </lineage>
</organism>
<protein>
    <submittedName>
        <fullName evidence="2">Uncharacterized protein</fullName>
    </submittedName>
</protein>
<dbReference type="EMBL" id="JAWDGP010001504">
    <property type="protein sequence ID" value="KAK3790892.1"/>
    <property type="molecule type" value="Genomic_DNA"/>
</dbReference>
<evidence type="ECO:0000256" key="1">
    <source>
        <dbReference type="SAM" id="MobiDB-lite"/>
    </source>
</evidence>
<evidence type="ECO:0000313" key="3">
    <source>
        <dbReference type="Proteomes" id="UP001283361"/>
    </source>
</evidence>
<feature type="compositionally biased region" description="Basic and acidic residues" evidence="1">
    <location>
        <begin position="352"/>
        <end position="362"/>
    </location>
</feature>
<gene>
    <name evidence="2" type="ORF">RRG08_037059</name>
</gene>
<keyword evidence="3" id="KW-1185">Reference proteome</keyword>
<sequence length="398" mass="46394">MLHLGRKFCYTQLLFTDNNDVPTGSRNSPLEIHEEKNFQTEKRASSSCDNYEENTEHYVRVYWSGIKPRISLSNLERDIAYRQPFNDVPTGSRRFTIEIRERERGCIQAPTMDIMPRNNVLKYLFAISLIQTVVNVFPSATDVRLLREIWDVRNLSLQDLRYCPWENSQEQRSTPCLSHQTGATFRESIYNSSRLASSVSMIDAWTHCLPVVVKMLHCSVSRADSQLGRSELQWFQPRDRDRRSRNEQDLTRRRFDKLTPVHTIFTRIPDCWLHEQNTRLTPHPGADITWLRYKERLMFTGRNTGVFFLLLLISSNCSLIQAGRGVFQFQELLGRSINHHRSKQVPEGKAPSLDKIKTPDRRYSHHRSNRFPSDALSLDKIKTLTAFTTITTDQTGSR</sequence>
<reference evidence="2" key="1">
    <citation type="journal article" date="2023" name="G3 (Bethesda)">
        <title>A reference genome for the long-term kleptoplast-retaining sea slug Elysia crispata morphotype clarki.</title>
        <authorList>
            <person name="Eastman K.E."/>
            <person name="Pendleton A.L."/>
            <person name="Shaikh M.A."/>
            <person name="Suttiyut T."/>
            <person name="Ogas R."/>
            <person name="Tomko P."/>
            <person name="Gavelis G."/>
            <person name="Widhalm J.R."/>
            <person name="Wisecaver J.H."/>
        </authorList>
    </citation>
    <scope>NUCLEOTIDE SEQUENCE</scope>
    <source>
        <strain evidence="2">ECLA1</strain>
    </source>
</reference>
<dbReference type="Proteomes" id="UP001283361">
    <property type="component" value="Unassembled WGS sequence"/>
</dbReference>
<accession>A0AAE1E1V4</accession>
<proteinExistence type="predicted"/>
<name>A0AAE1E1V4_9GAST</name>
<feature type="region of interest" description="Disordered" evidence="1">
    <location>
        <begin position="340"/>
        <end position="369"/>
    </location>
</feature>
<dbReference type="AlphaFoldDB" id="A0AAE1E1V4"/>
<comment type="caution">
    <text evidence="2">The sequence shown here is derived from an EMBL/GenBank/DDBJ whole genome shotgun (WGS) entry which is preliminary data.</text>
</comment>
<evidence type="ECO:0000313" key="2">
    <source>
        <dbReference type="EMBL" id="KAK3790892.1"/>
    </source>
</evidence>